<dbReference type="GO" id="GO:0043240">
    <property type="term" value="C:Fanconi anaemia nuclear complex"/>
    <property type="evidence" value="ECO:0007669"/>
    <property type="project" value="InterPro"/>
</dbReference>
<keyword evidence="5" id="KW-1185">Reference proteome</keyword>
<organism evidence="5 6">
    <name type="scientific">Acanthaster planci</name>
    <name type="common">Crown-of-thorns starfish</name>
    <dbReference type="NCBI Taxonomy" id="133434"/>
    <lineage>
        <taxon>Eukaryota</taxon>
        <taxon>Metazoa</taxon>
        <taxon>Echinodermata</taxon>
        <taxon>Eleutherozoa</taxon>
        <taxon>Asterozoa</taxon>
        <taxon>Asteroidea</taxon>
        <taxon>Valvatacea</taxon>
        <taxon>Valvatida</taxon>
        <taxon>Acanthasteridae</taxon>
        <taxon>Acanthaster</taxon>
    </lineage>
</organism>
<dbReference type="InterPro" id="IPR010994">
    <property type="entry name" value="RuvA_2-like"/>
</dbReference>
<accession>A0A8B7YKL0</accession>
<gene>
    <name evidence="6" type="primary">LOC110980067</name>
</gene>
<dbReference type="Pfam" id="PF17949">
    <property type="entry name" value="PND"/>
    <property type="match status" value="1"/>
</dbReference>
<evidence type="ECO:0000256" key="2">
    <source>
        <dbReference type="ARBA" id="ARBA00023204"/>
    </source>
</evidence>
<proteinExistence type="predicted"/>
<dbReference type="GO" id="GO:0003682">
    <property type="term" value="F:chromatin binding"/>
    <property type="evidence" value="ECO:0007669"/>
    <property type="project" value="TreeGrafter"/>
</dbReference>
<name>A0A8B7YKL0_ACAPL</name>
<dbReference type="GeneID" id="110980067"/>
<evidence type="ECO:0000259" key="4">
    <source>
        <dbReference type="Pfam" id="PF17949"/>
    </source>
</evidence>
<evidence type="ECO:0000256" key="1">
    <source>
        <dbReference type="ARBA" id="ARBA00022763"/>
    </source>
</evidence>
<evidence type="ECO:0000313" key="5">
    <source>
        <dbReference type="Proteomes" id="UP000694845"/>
    </source>
</evidence>
<evidence type="ECO:0000259" key="3">
    <source>
        <dbReference type="Pfam" id="PF12826"/>
    </source>
</evidence>
<dbReference type="OrthoDB" id="5975714at2759"/>
<dbReference type="Proteomes" id="UP000694845">
    <property type="component" value="Unplaced"/>
</dbReference>
<dbReference type="CDD" id="cd20076">
    <property type="entry name" value="XPF_nuclease_FAAP24"/>
    <property type="match status" value="1"/>
</dbReference>
<dbReference type="Pfam" id="PF12826">
    <property type="entry name" value="HHH_2"/>
    <property type="match status" value="1"/>
</dbReference>
<dbReference type="GO" id="GO:0036297">
    <property type="term" value="P:interstrand cross-link repair"/>
    <property type="evidence" value="ECO:0007669"/>
    <property type="project" value="InterPro"/>
</dbReference>
<dbReference type="Gene3D" id="1.10.150.20">
    <property type="entry name" value="5' to 3' exonuclease, C-terminal subdomain"/>
    <property type="match status" value="1"/>
</dbReference>
<keyword evidence="2" id="KW-0234">DNA repair</keyword>
<dbReference type="Gene3D" id="3.40.50.10130">
    <property type="match status" value="1"/>
</dbReference>
<sequence length="238" mass="25987">MMSSSKKRASLDLSQIPCTPVNEGSRVPPGCVVTSQRWKGSELVNTLQGKLKVIIEDKLGVIDFHPSNDAGIVYISETDLVAGSGYKQKLAKLRKANSLRGIVIAECTPVSEQYYGDLQKFVVLELGLKLLFVTSQTEAANLLIQMVSEEHKPQANPFLVKRRKQSIDAGVLATVQLIPNVGPVKGKVLLQRFWSIQGICDASEKELAEVVGRTNASNIRAFFHHRTSQAIGQSSSVT</sequence>
<keyword evidence="1" id="KW-0227">DNA damage</keyword>
<dbReference type="InterPro" id="IPR040646">
    <property type="entry name" value="PND"/>
</dbReference>
<reference evidence="6" key="1">
    <citation type="submission" date="2025-08" db="UniProtKB">
        <authorList>
            <consortium name="RefSeq"/>
        </authorList>
    </citation>
    <scope>IDENTIFICATION</scope>
</reference>
<dbReference type="PANTHER" id="PTHR31786:SF2">
    <property type="entry name" value="FANCONI ANEMIA CORE COMPLEX-ASSOCIATED PROTEIN 24"/>
    <property type="match status" value="1"/>
</dbReference>
<dbReference type="AlphaFoldDB" id="A0A8B7YKL0"/>
<dbReference type="SUPFAM" id="SSF47781">
    <property type="entry name" value="RuvA domain 2-like"/>
    <property type="match status" value="1"/>
</dbReference>
<dbReference type="InterPro" id="IPR026985">
    <property type="entry name" value="FAAP24"/>
</dbReference>
<feature type="domain" description="DisA/LigA helix-hairpin-helix motif" evidence="3">
    <location>
        <begin position="178"/>
        <end position="230"/>
    </location>
</feature>
<protein>
    <submittedName>
        <fullName evidence="6">Fanconi anemia core complex-associated protein 24-like</fullName>
    </submittedName>
</protein>
<dbReference type="InterPro" id="IPR041663">
    <property type="entry name" value="DisA/LigA_HHH"/>
</dbReference>
<dbReference type="OMA" id="GPVHVPF"/>
<dbReference type="KEGG" id="aplc:110980067"/>
<dbReference type="RefSeq" id="XP_022092071.1">
    <property type="nucleotide sequence ID" value="XM_022236379.1"/>
</dbReference>
<dbReference type="PANTHER" id="PTHR31786">
    <property type="entry name" value="FANCONI ANEMIA CORE COMPLEX-ASSOCIATED PROTEIN 24"/>
    <property type="match status" value="1"/>
</dbReference>
<feature type="domain" description="Fanconi anemia core complex-associated protein 24 pseudonuclease" evidence="4">
    <location>
        <begin position="26"/>
        <end position="148"/>
    </location>
</feature>
<evidence type="ECO:0000313" key="6">
    <source>
        <dbReference type="RefSeq" id="XP_022092071.1"/>
    </source>
</evidence>